<evidence type="ECO:0000313" key="4">
    <source>
        <dbReference type="Proteomes" id="UP001281614"/>
    </source>
</evidence>
<dbReference type="Proteomes" id="UP001281614">
    <property type="component" value="Unassembled WGS sequence"/>
</dbReference>
<dbReference type="EMBL" id="VYYT01000146">
    <property type="protein sequence ID" value="KAK2763390.1"/>
    <property type="molecule type" value="Genomic_DNA"/>
</dbReference>
<dbReference type="AlphaFoldDB" id="A0AAD9YH78"/>
<sequence>MKLPALILLLLHAALATTSPILSTLSASSPTAYESAKALLQADLSSNPPHQNANTPFLNPRQASPIPGLPAPSRSWTCYRGGDSSHGVLQAMHVVFNTLFGAPRLSAGPNQCHVAVCGAFHLSWCNLGVDAGDEDPGARDMAVAQDPGRGTMCMAAVEGPGFDPFKFYYWGRVNAVWTPWYGGGSTVKTC</sequence>
<feature type="region of interest" description="Disordered" evidence="1">
    <location>
        <begin position="44"/>
        <end position="66"/>
    </location>
</feature>
<reference evidence="3" key="1">
    <citation type="submission" date="2023-02" db="EMBL/GenBank/DDBJ databases">
        <title>Colletotrichum kahawae CIFC_Que2 genome sequencing and assembly.</title>
        <authorList>
            <person name="Baroncelli R."/>
        </authorList>
    </citation>
    <scope>NUCLEOTIDE SEQUENCE</scope>
    <source>
        <strain evidence="3">CIFC_Que2</strain>
    </source>
</reference>
<feature type="signal peptide" evidence="2">
    <location>
        <begin position="1"/>
        <end position="16"/>
    </location>
</feature>
<protein>
    <submittedName>
        <fullName evidence="3">Uncharacterized protein</fullName>
    </submittedName>
</protein>
<proteinExistence type="predicted"/>
<keyword evidence="4" id="KW-1185">Reference proteome</keyword>
<feature type="chain" id="PRO_5042121648" evidence="2">
    <location>
        <begin position="17"/>
        <end position="190"/>
    </location>
</feature>
<keyword evidence="2" id="KW-0732">Signal</keyword>
<gene>
    <name evidence="3" type="ORF">CKAH01_04984</name>
</gene>
<accession>A0AAD9YH78</accession>
<evidence type="ECO:0000256" key="2">
    <source>
        <dbReference type="SAM" id="SignalP"/>
    </source>
</evidence>
<organism evidence="3 4">
    <name type="scientific">Colletotrichum kahawae</name>
    <name type="common">Coffee berry disease fungus</name>
    <dbReference type="NCBI Taxonomy" id="34407"/>
    <lineage>
        <taxon>Eukaryota</taxon>
        <taxon>Fungi</taxon>
        <taxon>Dikarya</taxon>
        <taxon>Ascomycota</taxon>
        <taxon>Pezizomycotina</taxon>
        <taxon>Sordariomycetes</taxon>
        <taxon>Hypocreomycetidae</taxon>
        <taxon>Glomerellales</taxon>
        <taxon>Glomerellaceae</taxon>
        <taxon>Colletotrichum</taxon>
        <taxon>Colletotrichum gloeosporioides species complex</taxon>
    </lineage>
</organism>
<feature type="compositionally biased region" description="Polar residues" evidence="1">
    <location>
        <begin position="44"/>
        <end position="57"/>
    </location>
</feature>
<comment type="caution">
    <text evidence="3">The sequence shown here is derived from an EMBL/GenBank/DDBJ whole genome shotgun (WGS) entry which is preliminary data.</text>
</comment>
<evidence type="ECO:0000313" key="3">
    <source>
        <dbReference type="EMBL" id="KAK2763390.1"/>
    </source>
</evidence>
<name>A0AAD9YH78_COLKA</name>
<evidence type="ECO:0000256" key="1">
    <source>
        <dbReference type="SAM" id="MobiDB-lite"/>
    </source>
</evidence>